<dbReference type="AlphaFoldDB" id="A0A6A6J912"/>
<feature type="compositionally biased region" description="Polar residues" evidence="1">
    <location>
        <begin position="297"/>
        <end position="307"/>
    </location>
</feature>
<feature type="signal peptide" evidence="2">
    <location>
        <begin position="1"/>
        <end position="18"/>
    </location>
</feature>
<evidence type="ECO:0000256" key="1">
    <source>
        <dbReference type="SAM" id="MobiDB-lite"/>
    </source>
</evidence>
<protein>
    <submittedName>
        <fullName evidence="3">Uncharacterized protein</fullName>
    </submittedName>
</protein>
<name>A0A6A6J912_WESOR</name>
<feature type="chain" id="PRO_5025348085" evidence="2">
    <location>
        <begin position="19"/>
        <end position="452"/>
    </location>
</feature>
<feature type="compositionally biased region" description="Polar residues" evidence="1">
    <location>
        <begin position="264"/>
        <end position="290"/>
    </location>
</feature>
<reference evidence="3" key="1">
    <citation type="journal article" date="2020" name="Stud. Mycol.">
        <title>101 Dothideomycetes genomes: a test case for predicting lifestyles and emergence of pathogens.</title>
        <authorList>
            <person name="Haridas S."/>
            <person name="Albert R."/>
            <person name="Binder M."/>
            <person name="Bloem J."/>
            <person name="Labutti K."/>
            <person name="Salamov A."/>
            <person name="Andreopoulos B."/>
            <person name="Baker S."/>
            <person name="Barry K."/>
            <person name="Bills G."/>
            <person name="Bluhm B."/>
            <person name="Cannon C."/>
            <person name="Castanera R."/>
            <person name="Culley D."/>
            <person name="Daum C."/>
            <person name="Ezra D."/>
            <person name="Gonzalez J."/>
            <person name="Henrissat B."/>
            <person name="Kuo A."/>
            <person name="Liang C."/>
            <person name="Lipzen A."/>
            <person name="Lutzoni F."/>
            <person name="Magnuson J."/>
            <person name="Mondo S."/>
            <person name="Nolan M."/>
            <person name="Ohm R."/>
            <person name="Pangilinan J."/>
            <person name="Park H.-J."/>
            <person name="Ramirez L."/>
            <person name="Alfaro M."/>
            <person name="Sun H."/>
            <person name="Tritt A."/>
            <person name="Yoshinaga Y."/>
            <person name="Zwiers L.-H."/>
            <person name="Turgeon B."/>
            <person name="Goodwin S."/>
            <person name="Spatafora J."/>
            <person name="Crous P."/>
            <person name="Grigoriev I."/>
        </authorList>
    </citation>
    <scope>NUCLEOTIDE SEQUENCE</scope>
    <source>
        <strain evidence="3">CBS 379.55</strain>
    </source>
</reference>
<proteinExistence type="predicted"/>
<dbReference type="GeneID" id="54555314"/>
<feature type="region of interest" description="Disordered" evidence="1">
    <location>
        <begin position="264"/>
        <end position="323"/>
    </location>
</feature>
<sequence length="452" mass="49561">MLFPHILLPLTLLSLARATEEDTVPQPITKRPDRGPEYDTVWIKNSCDYDVYAQFVGAWPRNANRNNEPFKIPAGGTYHEAYREVCPKPKEHAHMAPPPDCPELGKMEGESISIKISRTEQGRGPENILQLEYSLIQNPERGDGFPRLDYDVLLLNCNQTEDITEEMVAQDEGLNRVKIEGCPGYQKGLALWFDDHELCRPIYCDGETYCDGIYNYQRTGEGEDSFACHDEYFGDMYFEMCVGNGDGTALEKYREWVSTATSVSSLPEATATSKDSKPWTDQNPTHTSTADDGENTRGPNRSPTGSKPYTVDEATTSTTTLRSTLTLSYPRLTSPTPTGLPSKTYPVSCTYDSSASSEVCWSQLPPKTANTVTVTVTKTMTSVTTKVSTKTVLFTTCPPGPPGMSMSMSKLGSYSMRSGSYSLSMGTAATGDKRGIEGAGVMATATVTVTAR</sequence>
<evidence type="ECO:0000256" key="2">
    <source>
        <dbReference type="SAM" id="SignalP"/>
    </source>
</evidence>
<dbReference type="OrthoDB" id="3773432at2759"/>
<keyword evidence="2" id="KW-0732">Signal</keyword>
<organism evidence="3 4">
    <name type="scientific">Westerdykella ornata</name>
    <dbReference type="NCBI Taxonomy" id="318751"/>
    <lineage>
        <taxon>Eukaryota</taxon>
        <taxon>Fungi</taxon>
        <taxon>Dikarya</taxon>
        <taxon>Ascomycota</taxon>
        <taxon>Pezizomycotina</taxon>
        <taxon>Dothideomycetes</taxon>
        <taxon>Pleosporomycetidae</taxon>
        <taxon>Pleosporales</taxon>
        <taxon>Sporormiaceae</taxon>
        <taxon>Westerdykella</taxon>
    </lineage>
</organism>
<dbReference type="RefSeq" id="XP_033649665.1">
    <property type="nucleotide sequence ID" value="XM_033802139.1"/>
</dbReference>
<keyword evidence="4" id="KW-1185">Reference proteome</keyword>
<accession>A0A6A6J912</accession>
<dbReference type="EMBL" id="ML986526">
    <property type="protein sequence ID" value="KAF2272126.1"/>
    <property type="molecule type" value="Genomic_DNA"/>
</dbReference>
<evidence type="ECO:0000313" key="3">
    <source>
        <dbReference type="EMBL" id="KAF2272126.1"/>
    </source>
</evidence>
<dbReference type="Proteomes" id="UP000800097">
    <property type="component" value="Unassembled WGS sequence"/>
</dbReference>
<evidence type="ECO:0000313" key="4">
    <source>
        <dbReference type="Proteomes" id="UP000800097"/>
    </source>
</evidence>
<gene>
    <name evidence="3" type="ORF">EI97DRAFT_485377</name>
</gene>